<dbReference type="PRINTS" id="PR00095">
    <property type="entry name" value="ANTSNTHASEI"/>
</dbReference>
<dbReference type="Gene3D" id="3.60.120.10">
    <property type="entry name" value="Anthranilate synthase"/>
    <property type="match status" value="1"/>
</dbReference>
<dbReference type="InterPro" id="IPR019999">
    <property type="entry name" value="Anth_synth_I-like"/>
</dbReference>
<dbReference type="SUPFAM" id="SSF56322">
    <property type="entry name" value="ADC synthase"/>
    <property type="match status" value="1"/>
</dbReference>
<comment type="caution">
    <text evidence="2">The sequence shown here is derived from an EMBL/GenBank/DDBJ whole genome shotgun (WGS) entry which is preliminary data.</text>
</comment>
<dbReference type="GO" id="GO:0000162">
    <property type="term" value="P:L-tryptophan biosynthetic process"/>
    <property type="evidence" value="ECO:0007669"/>
    <property type="project" value="TreeGrafter"/>
</dbReference>
<dbReference type="EMBL" id="QOVW01000005">
    <property type="protein sequence ID" value="RDB37192.1"/>
    <property type="molecule type" value="Genomic_DNA"/>
</dbReference>
<protein>
    <recommendedName>
        <fullName evidence="1">Chorismate-utilising enzyme C-terminal domain-containing protein</fullName>
    </recommendedName>
</protein>
<keyword evidence="3" id="KW-1185">Reference proteome</keyword>
<evidence type="ECO:0000313" key="3">
    <source>
        <dbReference type="Proteomes" id="UP000253934"/>
    </source>
</evidence>
<evidence type="ECO:0000259" key="1">
    <source>
        <dbReference type="Pfam" id="PF00425"/>
    </source>
</evidence>
<gene>
    <name evidence="2" type="ORF">DCC88_01140</name>
</gene>
<proteinExistence type="predicted"/>
<name>A0A369KUA6_9BACT</name>
<evidence type="ECO:0000313" key="2">
    <source>
        <dbReference type="EMBL" id="RDB37192.1"/>
    </source>
</evidence>
<dbReference type="Proteomes" id="UP000253934">
    <property type="component" value="Unassembled WGS sequence"/>
</dbReference>
<feature type="domain" description="Chorismate-utilising enzyme C-terminal" evidence="1">
    <location>
        <begin position="189"/>
        <end position="439"/>
    </location>
</feature>
<sequence length="452" mass="52488">MKTALLKKNLLNHSENIDNLIFLLEKRFKNKNLFHAQVYSCFGFEYPIEDKFIASNKSDSVFKNFYDPQSENYILLRFFCNSTILFQGNNFKDFTSNLKTDENTPIFFITPFSDLEQEESSIIIKPNFEIKIKIYINSIILTINNYNENLFFFESLQNEINLIFKNKSKNNIKLIKRKKTNLQINENIKSTIQKIKKHMSQGDCYLANITTTQTLNKSKKFITMSQFFYCWINNFSRFGIYYNNKKIAIASFSPERFLSTNNGFVISEPIKGTIKTKYNLPNFKDAYLIWNKQKEILEHTMIVDLMRNDLHEICLAESIKVYKPFFARISGNLIQMQSFIVGKLKNKITLSDCLEKTLPAGSITGTPKRKVCEIIHTLEKNKRGYYTGVCGIKESDGNFDSTLLIRSVFMGKRGVYFGVGAGITSLSNTQFEFNEFKTKLNSFLPILESLLK</sequence>
<dbReference type="Pfam" id="PF00425">
    <property type="entry name" value="Chorismate_bind"/>
    <property type="match status" value="1"/>
</dbReference>
<accession>A0A369KUA6</accession>
<dbReference type="PANTHER" id="PTHR11236:SF50">
    <property type="entry name" value="AMINODEOXYCHORISMATE SYNTHASE COMPONENT 1"/>
    <property type="match status" value="1"/>
</dbReference>
<dbReference type="GO" id="GO:0046820">
    <property type="term" value="F:4-amino-4-deoxychorismate synthase activity"/>
    <property type="evidence" value="ECO:0007669"/>
    <property type="project" value="TreeGrafter"/>
</dbReference>
<organism evidence="2 3">
    <name type="scientific">Spirobacillus cienkowskii</name>
    <dbReference type="NCBI Taxonomy" id="495820"/>
    <lineage>
        <taxon>Bacteria</taxon>
        <taxon>Pseudomonadati</taxon>
        <taxon>Bdellovibrionota</taxon>
        <taxon>Oligoflexia</taxon>
        <taxon>Silvanigrellales</taxon>
        <taxon>Spirobacillus</taxon>
    </lineage>
</organism>
<dbReference type="PANTHER" id="PTHR11236">
    <property type="entry name" value="AMINOBENZOATE/ANTHRANILATE SYNTHASE"/>
    <property type="match status" value="1"/>
</dbReference>
<dbReference type="RefSeq" id="WP_338636671.1">
    <property type="nucleotide sequence ID" value="NZ_CP146516.1"/>
</dbReference>
<dbReference type="InterPro" id="IPR015890">
    <property type="entry name" value="Chorismate_C"/>
</dbReference>
<reference evidence="2" key="1">
    <citation type="submission" date="2018-04" db="EMBL/GenBank/DDBJ databases">
        <title>Draft genome sequence of the Candidatus Spirobacillus cienkowskii, a pathogen of freshwater Daphnia species, reconstructed from hemolymph metagenomic reads.</title>
        <authorList>
            <person name="Bresciani L."/>
            <person name="Lemos L.N."/>
            <person name="Wale N."/>
            <person name="Lin J.Y."/>
            <person name="Fernandes G.R."/>
            <person name="Duffy M.A."/>
            <person name="Rodrigues J.M."/>
        </authorList>
    </citation>
    <scope>NUCLEOTIDE SEQUENCE [LARGE SCALE GENOMIC DNA]</scope>
    <source>
        <strain evidence="2">Binning01</strain>
    </source>
</reference>
<dbReference type="AlphaFoldDB" id="A0A369KUA6"/>
<dbReference type="InterPro" id="IPR005801">
    <property type="entry name" value="ADC_synthase"/>
</dbReference>